<name>A0A0S4QMI2_9ACTN</name>
<dbReference type="Proteomes" id="UP000198802">
    <property type="component" value="Unassembled WGS sequence"/>
</dbReference>
<reference evidence="4" key="1">
    <citation type="submission" date="2015-11" db="EMBL/GenBank/DDBJ databases">
        <authorList>
            <person name="Varghese N."/>
        </authorList>
    </citation>
    <scope>NUCLEOTIDE SEQUENCE [LARGE SCALE GENOMIC DNA]</scope>
    <source>
        <strain evidence="4">DSM 45899</strain>
    </source>
</reference>
<protein>
    <recommendedName>
        <fullName evidence="2">DUF58 domain-containing protein</fullName>
    </recommendedName>
</protein>
<sequence>MRRSDRPGATTPRVISQPPATSPSVERTLRGLELAVNRRLDGMLLGDHLGLLPGQGTEKAESREYHVGDDVRRMDWAVTARTTVPHVHDLVADRELETWALVDLTASQEFGTTSIRKRELAIAATAAIGFLTARTGNRMGALALTPTGPQLIPARPGRQGLRTLLRALLSVPEAAHDRPVRRPDHSAATDLAAAVAAMDRPRRRRGLAVVISDFLPTDLGWERPMRALAARHQLLAVEVLDPAELALPAVGLLSVVDAETGAVLEVPTSSRRVRERYSRAAAEHRAQVALALRRVGAGHLVLRTDSDWLVDIVRYVSASRVTRGAARRPPVGAGA</sequence>
<evidence type="ECO:0000313" key="4">
    <source>
        <dbReference type="Proteomes" id="UP000198802"/>
    </source>
</evidence>
<accession>A0A0S4QMI2</accession>
<organism evidence="3 4">
    <name type="scientific">Parafrankia irregularis</name>
    <dbReference type="NCBI Taxonomy" id="795642"/>
    <lineage>
        <taxon>Bacteria</taxon>
        <taxon>Bacillati</taxon>
        <taxon>Actinomycetota</taxon>
        <taxon>Actinomycetes</taxon>
        <taxon>Frankiales</taxon>
        <taxon>Frankiaceae</taxon>
        <taxon>Parafrankia</taxon>
    </lineage>
</organism>
<dbReference type="EMBL" id="FAOZ01000006">
    <property type="protein sequence ID" value="CUU55766.1"/>
    <property type="molecule type" value="Genomic_DNA"/>
</dbReference>
<proteinExistence type="predicted"/>
<feature type="region of interest" description="Disordered" evidence="1">
    <location>
        <begin position="1"/>
        <end position="26"/>
    </location>
</feature>
<dbReference type="Pfam" id="PF01882">
    <property type="entry name" value="DUF58"/>
    <property type="match status" value="1"/>
</dbReference>
<feature type="domain" description="DUF58" evidence="2">
    <location>
        <begin position="61"/>
        <end position="286"/>
    </location>
</feature>
<evidence type="ECO:0000313" key="3">
    <source>
        <dbReference type="EMBL" id="CUU55766.1"/>
    </source>
</evidence>
<evidence type="ECO:0000259" key="2">
    <source>
        <dbReference type="Pfam" id="PF01882"/>
    </source>
</evidence>
<evidence type="ECO:0000256" key="1">
    <source>
        <dbReference type="SAM" id="MobiDB-lite"/>
    </source>
</evidence>
<dbReference type="AlphaFoldDB" id="A0A0S4QMI2"/>
<gene>
    <name evidence="3" type="ORF">Ga0074812_10616</name>
</gene>
<dbReference type="PANTHER" id="PTHR33608">
    <property type="entry name" value="BLL2464 PROTEIN"/>
    <property type="match status" value="1"/>
</dbReference>
<dbReference type="PANTHER" id="PTHR33608:SF6">
    <property type="entry name" value="BLL2464 PROTEIN"/>
    <property type="match status" value="1"/>
</dbReference>
<keyword evidence="4" id="KW-1185">Reference proteome</keyword>
<dbReference type="InterPro" id="IPR002881">
    <property type="entry name" value="DUF58"/>
</dbReference>
<dbReference type="RefSeq" id="WP_397311399.1">
    <property type="nucleotide sequence ID" value="NZ_FAOZ01000006.1"/>
</dbReference>